<proteinExistence type="predicted"/>
<dbReference type="Proteomes" id="UP000789405">
    <property type="component" value="Unassembled WGS sequence"/>
</dbReference>
<accession>A0A9N9F9X4</accession>
<protein>
    <submittedName>
        <fullName evidence="1">18491_t:CDS:1</fullName>
    </submittedName>
</protein>
<sequence>MLVLVTVHSATIERDKYNKRIFASGTVTIINASKFYFVPYEKNFSTGEMCSKGETLKEVLPGKTNVYCIQGTTSVNGEFSFYVQDIDDVKIGNFTLKFNRQIIFGNDASVHVSRSGKEYAIDADHYKITGNNFIFTVSVDSLKKPN</sequence>
<name>A0A9N9F9X4_9GLOM</name>
<comment type="caution">
    <text evidence="1">The sequence shown here is derived from an EMBL/GenBank/DDBJ whole genome shotgun (WGS) entry which is preliminary data.</text>
</comment>
<dbReference type="EMBL" id="CAJVPY010001361">
    <property type="protein sequence ID" value="CAG8518629.1"/>
    <property type="molecule type" value="Genomic_DNA"/>
</dbReference>
<keyword evidence="2" id="KW-1185">Reference proteome</keyword>
<evidence type="ECO:0000313" key="1">
    <source>
        <dbReference type="EMBL" id="CAG8518629.1"/>
    </source>
</evidence>
<evidence type="ECO:0000313" key="2">
    <source>
        <dbReference type="Proteomes" id="UP000789405"/>
    </source>
</evidence>
<organism evidence="1 2">
    <name type="scientific">Dentiscutata erythropus</name>
    <dbReference type="NCBI Taxonomy" id="1348616"/>
    <lineage>
        <taxon>Eukaryota</taxon>
        <taxon>Fungi</taxon>
        <taxon>Fungi incertae sedis</taxon>
        <taxon>Mucoromycota</taxon>
        <taxon>Glomeromycotina</taxon>
        <taxon>Glomeromycetes</taxon>
        <taxon>Diversisporales</taxon>
        <taxon>Gigasporaceae</taxon>
        <taxon>Dentiscutata</taxon>
    </lineage>
</organism>
<dbReference type="AlphaFoldDB" id="A0A9N9F9X4"/>
<reference evidence="1" key="1">
    <citation type="submission" date="2021-06" db="EMBL/GenBank/DDBJ databases">
        <authorList>
            <person name="Kallberg Y."/>
            <person name="Tangrot J."/>
            <person name="Rosling A."/>
        </authorList>
    </citation>
    <scope>NUCLEOTIDE SEQUENCE</scope>
    <source>
        <strain evidence="1">MA453B</strain>
    </source>
</reference>
<gene>
    <name evidence="1" type="ORF">DERYTH_LOCUS3757</name>
</gene>